<dbReference type="HOGENOM" id="CLU_007100_9_5_0"/>
<dbReference type="EMBL" id="CP002432">
    <property type="protein sequence ID" value="ADU66593.1"/>
    <property type="molecule type" value="Genomic_DNA"/>
</dbReference>
<dbReference type="KEGG" id="din:Selin_1866"/>
<feature type="transmembrane region" description="Helical" evidence="8">
    <location>
        <begin position="463"/>
        <end position="483"/>
    </location>
</feature>
<sequence length="499" mass="53572">MSAFLSLDAASSMVLLVFVPLLGAMFCFLASLRSSLWILWLAVFSSLLLALLQLSSGVARTRVVHYAMGGWEPPLGIAFAADGFSLLLLWLTWFCGVCIGLYALGYWRERTARQHLFWSAFFVLIAALNALYLSADIFNLYITLELLTFASIALITLAATTPAFHASMRYLIAAMVGSLVYLLGVALAYAGAGTLNLYALGQNLDMSQPYAFAALGLMSCGLFIKSALFPLHFWLPPAHSSAPAPVSALLSALVVKGSLYLLIRLWFWPFAELNSVLTGQLIGLLGSCAILYGSLQALRQERLKLIIAYSTVAQLGYMLLLFPLATLVAWHGAMYQLLAHGLAKSALFLAAGNVILVNGHDRLEGLRMPHSHLAVSLFAFALGAISIMGLPPSGGFLAKWLLLRAAMNLGQWWWALVALVGGLLAAAYLFKVLRAIFMREADGSAISRSTATPVARIPFAMNAAPLILALGAIAMGFLGMPVFDMLTASFPVDTPGGAP</sequence>
<feature type="transmembrane region" description="Helical" evidence="8">
    <location>
        <begin position="371"/>
        <end position="391"/>
    </location>
</feature>
<feature type="transmembrane region" description="Helical" evidence="8">
    <location>
        <begin position="116"/>
        <end position="134"/>
    </location>
</feature>
<evidence type="ECO:0000313" key="10">
    <source>
        <dbReference type="EMBL" id="ADU66593.1"/>
    </source>
</evidence>
<name>E6W1P4_DESIS</name>
<evidence type="ECO:0000313" key="11">
    <source>
        <dbReference type="Proteomes" id="UP000002572"/>
    </source>
</evidence>
<evidence type="ECO:0000256" key="1">
    <source>
        <dbReference type="ARBA" id="ARBA00004651"/>
    </source>
</evidence>
<organism evidence="10 11">
    <name type="scientific">Desulfurispirillum indicum (strain ATCC BAA-1389 / DSM 22839 / S5)</name>
    <dbReference type="NCBI Taxonomy" id="653733"/>
    <lineage>
        <taxon>Bacteria</taxon>
        <taxon>Pseudomonadati</taxon>
        <taxon>Chrysiogenota</taxon>
        <taxon>Chrysiogenia</taxon>
        <taxon>Chrysiogenales</taxon>
        <taxon>Chrysiogenaceae</taxon>
        <taxon>Desulfurispirillum</taxon>
    </lineage>
</organism>
<keyword evidence="3" id="KW-1003">Cell membrane</keyword>
<keyword evidence="10" id="KW-0830">Ubiquinone</keyword>
<feature type="transmembrane region" description="Helical" evidence="8">
    <location>
        <begin position="210"/>
        <end position="234"/>
    </location>
</feature>
<dbReference type="RefSeq" id="WP_013506473.1">
    <property type="nucleotide sequence ID" value="NC_014836.1"/>
</dbReference>
<evidence type="ECO:0000259" key="9">
    <source>
        <dbReference type="Pfam" id="PF00361"/>
    </source>
</evidence>
<dbReference type="PANTHER" id="PTHR42703">
    <property type="entry name" value="NADH DEHYDROGENASE"/>
    <property type="match status" value="1"/>
</dbReference>
<feature type="transmembrane region" description="Helical" evidence="8">
    <location>
        <begin position="273"/>
        <end position="293"/>
    </location>
</feature>
<dbReference type="STRING" id="653733.Selin_1866"/>
<keyword evidence="4 7" id="KW-0812">Transmembrane</keyword>
<evidence type="ECO:0000256" key="4">
    <source>
        <dbReference type="ARBA" id="ARBA00022692"/>
    </source>
</evidence>
<dbReference type="AlphaFoldDB" id="E6W1P4"/>
<dbReference type="Pfam" id="PF00361">
    <property type="entry name" value="Proton_antipo_M"/>
    <property type="match status" value="1"/>
</dbReference>
<proteinExistence type="inferred from homology"/>
<feature type="transmembrane region" description="Helical" evidence="8">
    <location>
        <begin position="170"/>
        <end position="190"/>
    </location>
</feature>
<feature type="transmembrane region" description="Helical" evidence="8">
    <location>
        <begin position="305"/>
        <end position="331"/>
    </location>
</feature>
<evidence type="ECO:0000256" key="2">
    <source>
        <dbReference type="ARBA" id="ARBA00005346"/>
    </source>
</evidence>
<evidence type="ECO:0000256" key="6">
    <source>
        <dbReference type="ARBA" id="ARBA00023136"/>
    </source>
</evidence>
<comment type="subcellular location">
    <subcellularLocation>
        <location evidence="1">Cell membrane</location>
        <topology evidence="1">Multi-pass membrane protein</topology>
    </subcellularLocation>
    <subcellularLocation>
        <location evidence="7">Membrane</location>
        <topology evidence="7">Multi-pass membrane protein</topology>
    </subcellularLocation>
</comment>
<feature type="transmembrane region" description="Helical" evidence="8">
    <location>
        <begin position="75"/>
        <end position="104"/>
    </location>
</feature>
<feature type="transmembrane region" description="Helical" evidence="8">
    <location>
        <begin position="140"/>
        <end position="158"/>
    </location>
</feature>
<accession>E6W1P4</accession>
<dbReference type="GO" id="GO:0008137">
    <property type="term" value="F:NADH dehydrogenase (ubiquinone) activity"/>
    <property type="evidence" value="ECO:0007669"/>
    <property type="project" value="InterPro"/>
</dbReference>
<keyword evidence="6 8" id="KW-0472">Membrane</keyword>
<dbReference type="InterPro" id="IPR050586">
    <property type="entry name" value="CPA3_Na-H_Antiporter_D"/>
</dbReference>
<keyword evidence="11" id="KW-1185">Reference proteome</keyword>
<dbReference type="InterPro" id="IPR003918">
    <property type="entry name" value="NADH_UbQ_OxRdtase"/>
</dbReference>
<feature type="transmembrane region" description="Helical" evidence="8">
    <location>
        <begin position="37"/>
        <end position="55"/>
    </location>
</feature>
<evidence type="ECO:0000256" key="5">
    <source>
        <dbReference type="ARBA" id="ARBA00022989"/>
    </source>
</evidence>
<dbReference type="PANTHER" id="PTHR42703:SF1">
    <property type="entry name" value="NA(+)_H(+) ANTIPORTER SUBUNIT D1"/>
    <property type="match status" value="1"/>
</dbReference>
<dbReference type="eggNOG" id="COG0651">
    <property type="taxonomic scope" value="Bacteria"/>
</dbReference>
<dbReference type="InParanoid" id="E6W1P4"/>
<feature type="domain" description="NADH:quinone oxidoreductase/Mrp antiporter transmembrane" evidence="9">
    <location>
        <begin position="134"/>
        <end position="423"/>
    </location>
</feature>
<feature type="transmembrane region" description="Helical" evidence="8">
    <location>
        <begin position="337"/>
        <end position="359"/>
    </location>
</feature>
<protein>
    <submittedName>
        <fullName evidence="10">NADH/Ubiquinone/plastoquinone (Complex I)</fullName>
    </submittedName>
</protein>
<reference evidence="10 11" key="1">
    <citation type="submission" date="2010-12" db="EMBL/GenBank/DDBJ databases">
        <title>Complete sequence of Desulfurispirillum indicum S5.</title>
        <authorList>
            <consortium name="US DOE Joint Genome Institute"/>
            <person name="Lucas S."/>
            <person name="Copeland A."/>
            <person name="Lapidus A."/>
            <person name="Cheng J.-F."/>
            <person name="Goodwin L."/>
            <person name="Pitluck S."/>
            <person name="Chertkov O."/>
            <person name="Held B."/>
            <person name="Detter J.C."/>
            <person name="Han C."/>
            <person name="Tapia R."/>
            <person name="Land M."/>
            <person name="Hauser L."/>
            <person name="Kyrpides N."/>
            <person name="Ivanova N."/>
            <person name="Mikhailova N."/>
            <person name="Haggblom M."/>
            <person name="Rauschenbach I."/>
            <person name="Bini E."/>
            <person name="Woyke T."/>
        </authorList>
    </citation>
    <scope>NUCLEOTIDE SEQUENCE [LARGE SCALE GENOMIC DNA]</scope>
    <source>
        <strain evidence="11">ATCC BAA-1389 / DSM 22839 / S5</strain>
    </source>
</reference>
<evidence type="ECO:0000256" key="8">
    <source>
        <dbReference type="SAM" id="Phobius"/>
    </source>
</evidence>
<gene>
    <name evidence="10" type="ordered locus">Selin_1866</name>
</gene>
<dbReference type="GO" id="GO:0042773">
    <property type="term" value="P:ATP synthesis coupled electron transport"/>
    <property type="evidence" value="ECO:0007669"/>
    <property type="project" value="InterPro"/>
</dbReference>
<evidence type="ECO:0000256" key="7">
    <source>
        <dbReference type="RuleBase" id="RU000320"/>
    </source>
</evidence>
<dbReference type="GO" id="GO:0005886">
    <property type="term" value="C:plasma membrane"/>
    <property type="evidence" value="ECO:0007669"/>
    <property type="project" value="UniProtKB-SubCell"/>
</dbReference>
<dbReference type="PRINTS" id="PR01437">
    <property type="entry name" value="NUOXDRDTASE4"/>
</dbReference>
<keyword evidence="5 8" id="KW-1133">Transmembrane helix</keyword>
<dbReference type="InterPro" id="IPR001750">
    <property type="entry name" value="ND/Mrp_TM"/>
</dbReference>
<feature type="transmembrane region" description="Helical" evidence="8">
    <location>
        <begin position="246"/>
        <end position="267"/>
    </location>
</feature>
<comment type="similarity">
    <text evidence="2">Belongs to the CPA3 antiporters (TC 2.A.63) subunit D family.</text>
</comment>
<feature type="transmembrane region" description="Helical" evidence="8">
    <location>
        <begin position="411"/>
        <end position="430"/>
    </location>
</feature>
<dbReference type="Proteomes" id="UP000002572">
    <property type="component" value="Chromosome"/>
</dbReference>
<evidence type="ECO:0000256" key="3">
    <source>
        <dbReference type="ARBA" id="ARBA00022475"/>
    </source>
</evidence>
<feature type="transmembrane region" description="Helical" evidence="8">
    <location>
        <begin position="12"/>
        <end position="30"/>
    </location>
</feature>